<dbReference type="PANTHER" id="PTHR10091">
    <property type="entry name" value="ALDOSE-1-EPIMERASE"/>
    <property type="match status" value="1"/>
</dbReference>
<feature type="active site" description="Proton donor" evidence="9">
    <location>
        <position position="173"/>
    </location>
</feature>
<protein>
    <recommendedName>
        <fullName evidence="5 8">Aldose 1-epimerase</fullName>
        <ecNumber evidence="4 8">5.1.3.3</ecNumber>
    </recommendedName>
</protein>
<reference evidence="12 13" key="1">
    <citation type="submission" date="2017-05" db="EMBL/GenBank/DDBJ databases">
        <title>The Genome Sequence of Enterococcus sp. 8G7_MSG3316.</title>
        <authorList>
            <consortium name="The Broad Institute Genomics Platform"/>
            <consortium name="The Broad Institute Genomic Center for Infectious Diseases"/>
            <person name="Earl A."/>
            <person name="Manson A."/>
            <person name="Schwartman J."/>
            <person name="Gilmore M."/>
            <person name="Abouelleil A."/>
            <person name="Cao P."/>
            <person name="Chapman S."/>
            <person name="Cusick C."/>
            <person name="Shea T."/>
            <person name="Young S."/>
            <person name="Neafsey D."/>
            <person name="Nusbaum C."/>
            <person name="Birren B."/>
        </authorList>
    </citation>
    <scope>NUCLEOTIDE SEQUENCE [LARGE SCALE GENOMIC DNA]</scope>
    <source>
        <strain evidence="12 13">8G7_MSG3316</strain>
    </source>
</reference>
<dbReference type="GO" id="GO:0006006">
    <property type="term" value="P:glucose metabolic process"/>
    <property type="evidence" value="ECO:0007669"/>
    <property type="project" value="TreeGrafter"/>
</dbReference>
<dbReference type="Gene3D" id="2.70.98.10">
    <property type="match status" value="1"/>
</dbReference>
<keyword evidence="13" id="KW-1185">Reference proteome</keyword>
<dbReference type="InterPro" id="IPR018052">
    <property type="entry name" value="Ald1_epimerase_CS"/>
</dbReference>
<dbReference type="PROSITE" id="PS00545">
    <property type="entry name" value="ALDOSE_1_EPIMERASE"/>
    <property type="match status" value="1"/>
</dbReference>
<dbReference type="EC" id="5.1.3.3" evidence="4 8"/>
<evidence type="ECO:0000256" key="9">
    <source>
        <dbReference type="PIRSR" id="PIRSR005096-1"/>
    </source>
</evidence>
<evidence type="ECO:0000256" key="6">
    <source>
        <dbReference type="ARBA" id="ARBA00023235"/>
    </source>
</evidence>
<keyword evidence="6 8" id="KW-0413">Isomerase</keyword>
<evidence type="ECO:0000256" key="10">
    <source>
        <dbReference type="PIRSR" id="PIRSR005096-2"/>
    </source>
</evidence>
<evidence type="ECO:0000313" key="12">
    <source>
        <dbReference type="EMBL" id="OTN77248.1"/>
    </source>
</evidence>
<dbReference type="Pfam" id="PF01263">
    <property type="entry name" value="Aldose_epim"/>
    <property type="match status" value="1"/>
</dbReference>
<evidence type="ECO:0000256" key="8">
    <source>
        <dbReference type="PIRNR" id="PIRNR005096"/>
    </source>
</evidence>
<comment type="similarity">
    <text evidence="3 8">Belongs to the aldose epimerase family.</text>
</comment>
<evidence type="ECO:0000256" key="5">
    <source>
        <dbReference type="ARBA" id="ARBA00014165"/>
    </source>
</evidence>
<evidence type="ECO:0000256" key="4">
    <source>
        <dbReference type="ARBA" id="ARBA00013185"/>
    </source>
</evidence>
<accession>A0A242A887</accession>
<dbReference type="InterPro" id="IPR008183">
    <property type="entry name" value="Aldose_1/G6P_1-epimerase"/>
</dbReference>
<evidence type="ECO:0000256" key="7">
    <source>
        <dbReference type="ARBA" id="ARBA00023277"/>
    </source>
</evidence>
<dbReference type="GO" id="GO:0033499">
    <property type="term" value="P:galactose catabolic process via UDP-galactose, Leloir pathway"/>
    <property type="evidence" value="ECO:0007669"/>
    <property type="project" value="TreeGrafter"/>
</dbReference>
<dbReference type="UniPathway" id="UPA00242"/>
<proteinExistence type="inferred from homology"/>
<keyword evidence="7 8" id="KW-0119">Carbohydrate metabolism</keyword>
<evidence type="ECO:0000256" key="2">
    <source>
        <dbReference type="ARBA" id="ARBA00005028"/>
    </source>
</evidence>
<dbReference type="CDD" id="cd09019">
    <property type="entry name" value="galactose_mutarotase_like"/>
    <property type="match status" value="1"/>
</dbReference>
<dbReference type="PANTHER" id="PTHR10091:SF0">
    <property type="entry name" value="GALACTOSE MUTAROTASE"/>
    <property type="match status" value="1"/>
</dbReference>
<dbReference type="RefSeq" id="WP_086275296.1">
    <property type="nucleotide sequence ID" value="NZ_NGKU01000001.1"/>
</dbReference>
<dbReference type="PIRSF" id="PIRSF005096">
    <property type="entry name" value="GALM"/>
    <property type="match status" value="1"/>
</dbReference>
<evidence type="ECO:0000256" key="11">
    <source>
        <dbReference type="PIRSR" id="PIRSR005096-3"/>
    </source>
</evidence>
<dbReference type="AlphaFoldDB" id="A0A242A887"/>
<dbReference type="InterPro" id="IPR047215">
    <property type="entry name" value="Galactose_mutarotase-like"/>
</dbReference>
<comment type="catalytic activity">
    <reaction evidence="1 8">
        <text>alpha-D-glucose = beta-D-glucose</text>
        <dbReference type="Rhea" id="RHEA:10264"/>
        <dbReference type="ChEBI" id="CHEBI:15903"/>
        <dbReference type="ChEBI" id="CHEBI:17925"/>
        <dbReference type="EC" id="5.1.3.3"/>
    </reaction>
</comment>
<gene>
    <name evidence="12" type="ORF">A5886_002345</name>
</gene>
<feature type="active site" description="Proton acceptor" evidence="9">
    <location>
        <position position="294"/>
    </location>
</feature>
<evidence type="ECO:0000313" key="13">
    <source>
        <dbReference type="Proteomes" id="UP000195043"/>
    </source>
</evidence>
<sequence>MTSVKQLTSDTMGTIYELTNESGTIVRVSPEGARLLDWVIPIEEGRDIVAGYDSIQGHIDARYYGATIGPVAGRIAGTRFTIDGKEYQTEDNDGGNTLHGGFNGLDTDTWLAETFEDQTKAGVIFTTDRRDGTGGFPGNVRYQVTYTLSNDNALSLTYDAVTDQATLFNPTNHGYFNLTGDTQKAIDTHLVQINANHVAETNEDVTTTGAKTAVAGTKFDFTKEREIGDTLLDDPFLLDHEQEWDLQVTSPDQKVRLTVTTDRPAVVIYTTGTGEVGAAMKTGPMANHGAMAIETQGVPGTEKFQQFGDITLRPETPFHSVTTYRVHF</sequence>
<dbReference type="SUPFAM" id="SSF74650">
    <property type="entry name" value="Galactose mutarotase-like"/>
    <property type="match status" value="1"/>
</dbReference>
<dbReference type="Proteomes" id="UP000195043">
    <property type="component" value="Unassembled WGS sequence"/>
</dbReference>
<comment type="caution">
    <text evidence="12">The sequence shown here is derived from an EMBL/GenBank/DDBJ whole genome shotgun (WGS) entry which is preliminary data.</text>
</comment>
<dbReference type="GO" id="GO:0005737">
    <property type="term" value="C:cytoplasm"/>
    <property type="evidence" value="ECO:0007669"/>
    <property type="project" value="TreeGrafter"/>
</dbReference>
<feature type="binding site" evidence="10">
    <location>
        <position position="233"/>
    </location>
    <ligand>
        <name>beta-D-galactose</name>
        <dbReference type="ChEBI" id="CHEBI:27667"/>
    </ligand>
</feature>
<dbReference type="InterPro" id="IPR015443">
    <property type="entry name" value="Aldose_1-epimerase"/>
</dbReference>
<name>A0A242A887_9ENTE</name>
<dbReference type="GO" id="GO:0004034">
    <property type="term" value="F:aldose 1-epimerase activity"/>
    <property type="evidence" value="ECO:0007669"/>
    <property type="project" value="UniProtKB-EC"/>
</dbReference>
<dbReference type="GO" id="GO:0030246">
    <property type="term" value="F:carbohydrate binding"/>
    <property type="evidence" value="ECO:0007669"/>
    <property type="project" value="InterPro"/>
</dbReference>
<dbReference type="STRING" id="1834191.A5886_002345"/>
<feature type="binding site" evidence="11">
    <location>
        <begin position="173"/>
        <end position="175"/>
    </location>
    <ligand>
        <name>beta-D-galactose</name>
        <dbReference type="ChEBI" id="CHEBI:27667"/>
    </ligand>
</feature>
<organism evidence="12 13">
    <name type="scientific">Candidatus Enterococcus testudinis</name>
    <dbReference type="NCBI Taxonomy" id="1834191"/>
    <lineage>
        <taxon>Bacteria</taxon>
        <taxon>Bacillati</taxon>
        <taxon>Bacillota</taxon>
        <taxon>Bacilli</taxon>
        <taxon>Lactobacillales</taxon>
        <taxon>Enterococcaceae</taxon>
        <taxon>Enterococcus</taxon>
    </lineage>
</organism>
<evidence type="ECO:0000256" key="3">
    <source>
        <dbReference type="ARBA" id="ARBA00006206"/>
    </source>
</evidence>
<dbReference type="OrthoDB" id="9779408at2"/>
<dbReference type="EMBL" id="NGKU01000001">
    <property type="protein sequence ID" value="OTN77248.1"/>
    <property type="molecule type" value="Genomic_DNA"/>
</dbReference>
<evidence type="ECO:0000256" key="1">
    <source>
        <dbReference type="ARBA" id="ARBA00001614"/>
    </source>
</evidence>
<dbReference type="InterPro" id="IPR014718">
    <property type="entry name" value="GH-type_carb-bd"/>
</dbReference>
<dbReference type="InterPro" id="IPR011013">
    <property type="entry name" value="Gal_mutarotase_sf_dom"/>
</dbReference>
<comment type="pathway">
    <text evidence="2 8">Carbohydrate metabolism; hexose metabolism.</text>
</comment>